<accession>A0AA39MUD5</accession>
<evidence type="ECO:0000313" key="1">
    <source>
        <dbReference type="EMBL" id="KAK0446389.1"/>
    </source>
</evidence>
<comment type="caution">
    <text evidence="1">The sequence shown here is derived from an EMBL/GenBank/DDBJ whole genome shotgun (WGS) entry which is preliminary data.</text>
</comment>
<dbReference type="RefSeq" id="XP_060325738.1">
    <property type="nucleotide sequence ID" value="XM_060478109.1"/>
</dbReference>
<evidence type="ECO:0000313" key="2">
    <source>
        <dbReference type="Proteomes" id="UP001175211"/>
    </source>
</evidence>
<protein>
    <submittedName>
        <fullName evidence="1">Uncharacterized protein</fullName>
    </submittedName>
</protein>
<sequence>MLPPICPRWLTIRGGVMGVDAHIGINNVDQPHGVDFFPLTTTTFRALIVSQGYDGLKPRIFNLRSRAHLDFQVSIAALSKSKSFGELTGPSSLASVVADYVDIIVAVIPNPGCPKMTYHRPASELPTWKQHGDCVKTTHLRPPSKLNQHQDCVETTYFHLPSDIPKDQNYSETTYLRPTSKYQSLGVCREGLGET</sequence>
<dbReference type="EMBL" id="JAUEPS010000047">
    <property type="protein sequence ID" value="KAK0446389.1"/>
    <property type="molecule type" value="Genomic_DNA"/>
</dbReference>
<dbReference type="Proteomes" id="UP001175211">
    <property type="component" value="Unassembled WGS sequence"/>
</dbReference>
<gene>
    <name evidence="1" type="ORF">EV420DRAFT_1648065</name>
</gene>
<organism evidence="1 2">
    <name type="scientific">Armillaria tabescens</name>
    <name type="common">Ringless honey mushroom</name>
    <name type="synonym">Agaricus tabescens</name>
    <dbReference type="NCBI Taxonomy" id="1929756"/>
    <lineage>
        <taxon>Eukaryota</taxon>
        <taxon>Fungi</taxon>
        <taxon>Dikarya</taxon>
        <taxon>Basidiomycota</taxon>
        <taxon>Agaricomycotina</taxon>
        <taxon>Agaricomycetes</taxon>
        <taxon>Agaricomycetidae</taxon>
        <taxon>Agaricales</taxon>
        <taxon>Marasmiineae</taxon>
        <taxon>Physalacriaceae</taxon>
        <taxon>Desarmillaria</taxon>
    </lineage>
</organism>
<keyword evidence="2" id="KW-1185">Reference proteome</keyword>
<reference evidence="1" key="1">
    <citation type="submission" date="2023-06" db="EMBL/GenBank/DDBJ databases">
        <authorList>
            <consortium name="Lawrence Berkeley National Laboratory"/>
            <person name="Ahrendt S."/>
            <person name="Sahu N."/>
            <person name="Indic B."/>
            <person name="Wong-Bajracharya J."/>
            <person name="Merenyi Z."/>
            <person name="Ke H.-M."/>
            <person name="Monk M."/>
            <person name="Kocsube S."/>
            <person name="Drula E."/>
            <person name="Lipzen A."/>
            <person name="Balint B."/>
            <person name="Henrissat B."/>
            <person name="Andreopoulos B."/>
            <person name="Martin F.M."/>
            <person name="Harder C.B."/>
            <person name="Rigling D."/>
            <person name="Ford K.L."/>
            <person name="Foster G.D."/>
            <person name="Pangilinan J."/>
            <person name="Papanicolaou A."/>
            <person name="Barry K."/>
            <person name="LaButti K."/>
            <person name="Viragh M."/>
            <person name="Koriabine M."/>
            <person name="Yan M."/>
            <person name="Riley R."/>
            <person name="Champramary S."/>
            <person name="Plett K.L."/>
            <person name="Tsai I.J."/>
            <person name="Slot J."/>
            <person name="Sipos G."/>
            <person name="Plett J."/>
            <person name="Nagy L.G."/>
            <person name="Grigoriev I.V."/>
        </authorList>
    </citation>
    <scope>NUCLEOTIDE SEQUENCE</scope>
    <source>
        <strain evidence="1">CCBAS 213</strain>
    </source>
</reference>
<dbReference type="GeneID" id="85361657"/>
<proteinExistence type="predicted"/>
<dbReference type="AlphaFoldDB" id="A0AA39MUD5"/>
<name>A0AA39MUD5_ARMTA</name>